<feature type="domain" description="DnaD N-terminal" evidence="4">
    <location>
        <begin position="14"/>
        <end position="113"/>
    </location>
</feature>
<organism evidence="5 6">
    <name type="scientific">Vagococcus humatus</name>
    <dbReference type="NCBI Taxonomy" id="1889241"/>
    <lineage>
        <taxon>Bacteria</taxon>
        <taxon>Bacillati</taxon>
        <taxon>Bacillota</taxon>
        <taxon>Bacilli</taxon>
        <taxon>Lactobacillales</taxon>
        <taxon>Enterococcaceae</taxon>
        <taxon>Vagococcus</taxon>
    </lineage>
</organism>
<comment type="caution">
    <text evidence="5">The sequence shown here is derived from an EMBL/GenBank/DDBJ whole genome shotgun (WGS) entry which is preliminary data.</text>
</comment>
<evidence type="ECO:0000256" key="1">
    <source>
        <dbReference type="ARBA" id="ARBA00093462"/>
    </source>
</evidence>
<evidence type="ECO:0000313" key="6">
    <source>
        <dbReference type="Proteomes" id="UP000277864"/>
    </source>
</evidence>
<dbReference type="InterPro" id="IPR036388">
    <property type="entry name" value="WH-like_DNA-bd_sf"/>
</dbReference>
<feature type="domain" description="DnaB/C C-terminal" evidence="3">
    <location>
        <begin position="127"/>
        <end position="199"/>
    </location>
</feature>
<dbReference type="OrthoDB" id="9770238at2"/>
<dbReference type="Pfam" id="PF21984">
    <property type="entry name" value="DnaD_N"/>
    <property type="match status" value="1"/>
</dbReference>
<name>A0A3R9YKY8_9ENTE</name>
<feature type="region of interest" description="Disordered" evidence="2">
    <location>
        <begin position="201"/>
        <end position="223"/>
    </location>
</feature>
<sequence length="236" mass="27792">MELATYLASGQTIVSNLLLTYYHKIGLSSEEFLLYLQLLNYQQQGKEFPDLREISQNMGLSSEEGFALVESLLNQRFIRLVTYQNSEGKTTDSYDLSPVFQLIEERIKAEKHQDQVTEERLKISQLYQLFEQEFARPLSPMEFETIQCWLEEDQYMPDLIVLALKEASLNQVYNFKYIDRILLNWERKNLRTKEQVIAEQKKRKKAIQTKEEPTGYAPKEGTPRAEVPLYNWLESD</sequence>
<dbReference type="AlphaFoldDB" id="A0A3R9YKY8"/>
<dbReference type="NCBIfam" id="TIGR01446">
    <property type="entry name" value="DnaD_dom"/>
    <property type="match status" value="1"/>
</dbReference>
<dbReference type="InterPro" id="IPR053843">
    <property type="entry name" value="DnaD_N"/>
</dbReference>
<evidence type="ECO:0000259" key="4">
    <source>
        <dbReference type="Pfam" id="PF21984"/>
    </source>
</evidence>
<protein>
    <submittedName>
        <fullName evidence="5">DNA replication protein DnaD</fullName>
    </submittedName>
</protein>
<keyword evidence="6" id="KW-1185">Reference proteome</keyword>
<dbReference type="PANTHER" id="PTHR37293:SF6">
    <property type="entry name" value="DNA REPLICATION PROTEIN DNAD"/>
    <property type="match status" value="1"/>
</dbReference>
<reference evidence="5 6" key="1">
    <citation type="submission" date="2018-03" db="EMBL/GenBank/DDBJ databases">
        <authorList>
            <person name="Gulvik C.A."/>
        </authorList>
    </citation>
    <scope>NUCLEOTIDE SEQUENCE [LARGE SCALE GENOMIC DNA]</scope>
    <source>
        <strain evidence="5 6">JCM 31581</strain>
    </source>
</reference>
<accession>A0A3R9YKY8</accession>
<dbReference type="InterPro" id="IPR053162">
    <property type="entry name" value="DnaD"/>
</dbReference>
<dbReference type="Proteomes" id="UP000277864">
    <property type="component" value="Unassembled WGS sequence"/>
</dbReference>
<dbReference type="Pfam" id="PF07261">
    <property type="entry name" value="DnaB_2"/>
    <property type="match status" value="1"/>
</dbReference>
<dbReference type="InterPro" id="IPR006343">
    <property type="entry name" value="DnaB/C_C"/>
</dbReference>
<gene>
    <name evidence="5" type="ORF">C7P63_03085</name>
</gene>
<proteinExistence type="inferred from homology"/>
<dbReference type="SUPFAM" id="SSF158499">
    <property type="entry name" value="DnaD domain-like"/>
    <property type="match status" value="1"/>
</dbReference>
<evidence type="ECO:0000313" key="5">
    <source>
        <dbReference type="EMBL" id="RST90078.1"/>
    </source>
</evidence>
<comment type="similarity">
    <text evidence="1">Belongs to the DnaB/DnaD family.</text>
</comment>
<evidence type="ECO:0000259" key="3">
    <source>
        <dbReference type="Pfam" id="PF07261"/>
    </source>
</evidence>
<dbReference type="Gene3D" id="1.10.10.630">
    <property type="entry name" value="DnaD domain-like"/>
    <property type="match status" value="1"/>
</dbReference>
<dbReference type="PANTHER" id="PTHR37293">
    <property type="entry name" value="PHAGE REPLICATION PROTEIN-RELATED"/>
    <property type="match status" value="1"/>
</dbReference>
<evidence type="ECO:0000256" key="2">
    <source>
        <dbReference type="SAM" id="MobiDB-lite"/>
    </source>
</evidence>
<dbReference type="EMBL" id="PXZH01000001">
    <property type="protein sequence ID" value="RST90078.1"/>
    <property type="molecule type" value="Genomic_DNA"/>
</dbReference>
<dbReference type="Gene3D" id="1.10.10.10">
    <property type="entry name" value="Winged helix-like DNA-binding domain superfamily/Winged helix DNA-binding domain"/>
    <property type="match status" value="1"/>
</dbReference>
<dbReference type="RefSeq" id="WP_125942692.1">
    <property type="nucleotide sequence ID" value="NZ_PXZH01000001.1"/>
</dbReference>
<dbReference type="InterPro" id="IPR034829">
    <property type="entry name" value="DnaD-like_sf"/>
</dbReference>